<comment type="caution">
    <text evidence="2">The sequence shown here is derived from an EMBL/GenBank/DDBJ whole genome shotgun (WGS) entry which is preliminary data.</text>
</comment>
<feature type="compositionally biased region" description="Low complexity" evidence="1">
    <location>
        <begin position="196"/>
        <end position="206"/>
    </location>
</feature>
<dbReference type="AlphaFoldDB" id="A0A2U1N5X8"/>
<evidence type="ECO:0000313" key="2">
    <source>
        <dbReference type="EMBL" id="PWA68918.1"/>
    </source>
</evidence>
<dbReference type="EMBL" id="PKPP01003540">
    <property type="protein sequence ID" value="PWA68918.1"/>
    <property type="molecule type" value="Genomic_DNA"/>
</dbReference>
<name>A0A2U1N5X8_ARTAN</name>
<protein>
    <recommendedName>
        <fullName evidence="4">Helitron helicase-like domain-containing protein</fullName>
    </recommendedName>
</protein>
<feature type="region of interest" description="Disordered" evidence="1">
    <location>
        <begin position="186"/>
        <end position="242"/>
    </location>
</feature>
<feature type="compositionally biased region" description="Low complexity" evidence="1">
    <location>
        <begin position="217"/>
        <end position="227"/>
    </location>
</feature>
<dbReference type="PANTHER" id="PTHR45786:SF74">
    <property type="entry name" value="ATP-DEPENDENT DNA HELICASE"/>
    <property type="match status" value="1"/>
</dbReference>
<keyword evidence="3" id="KW-1185">Reference proteome</keyword>
<accession>A0A2U1N5X8</accession>
<sequence length="395" mass="42444">MRTKRKAVSNGSVSRIPVEDTHQLVCDGGITNENAATISHNGFPGSTTDGYHTNAVCEADSLIDIHGTGSQMSMGSSVVDGYSCSTFAAQPIVHPCPLPAVPVASDVCVANGHPLPASAGCPSASETFVPVQVPTVDGYIATFVASDNVPVASLTVQQGTPVEGRTRFYNDAVHDNAPVTLDFSRSRVSPTHHAASSSYNGSTSGSQTRVSSRMQNRARGARGSANRRPARTGRPHMSDSNMLPIYGPPAPPERQGAPLDYVSFGRCDKVCQHCNALFWVEERIAGLPISAAPQMVLREEVIDGLIQFLNENNALVRLFRTARDKLLEANIPNFQIRLFGVAGASQYELPTADSIGAIVYEGGPESMTDYDIVIERHSREPESIRTIQIRTKKRK</sequence>
<evidence type="ECO:0008006" key="4">
    <source>
        <dbReference type="Google" id="ProtNLM"/>
    </source>
</evidence>
<reference evidence="2 3" key="1">
    <citation type="journal article" date="2018" name="Mol. Plant">
        <title>The genome of Artemisia annua provides insight into the evolution of Asteraceae family and artemisinin biosynthesis.</title>
        <authorList>
            <person name="Shen Q."/>
            <person name="Zhang L."/>
            <person name="Liao Z."/>
            <person name="Wang S."/>
            <person name="Yan T."/>
            <person name="Shi P."/>
            <person name="Liu M."/>
            <person name="Fu X."/>
            <person name="Pan Q."/>
            <person name="Wang Y."/>
            <person name="Lv Z."/>
            <person name="Lu X."/>
            <person name="Zhang F."/>
            <person name="Jiang W."/>
            <person name="Ma Y."/>
            <person name="Chen M."/>
            <person name="Hao X."/>
            <person name="Li L."/>
            <person name="Tang Y."/>
            <person name="Lv G."/>
            <person name="Zhou Y."/>
            <person name="Sun X."/>
            <person name="Brodelius P.E."/>
            <person name="Rose J.K.C."/>
            <person name="Tang K."/>
        </authorList>
    </citation>
    <scope>NUCLEOTIDE SEQUENCE [LARGE SCALE GENOMIC DNA]</scope>
    <source>
        <strain evidence="3">cv. Huhao1</strain>
        <tissue evidence="2">Leaf</tissue>
    </source>
</reference>
<gene>
    <name evidence="2" type="ORF">CTI12_AA306780</name>
</gene>
<dbReference type="PANTHER" id="PTHR45786">
    <property type="entry name" value="DNA BINDING PROTEIN-LIKE"/>
    <property type="match status" value="1"/>
</dbReference>
<evidence type="ECO:0000313" key="3">
    <source>
        <dbReference type="Proteomes" id="UP000245207"/>
    </source>
</evidence>
<dbReference type="Proteomes" id="UP000245207">
    <property type="component" value="Unassembled WGS sequence"/>
</dbReference>
<organism evidence="2 3">
    <name type="scientific">Artemisia annua</name>
    <name type="common">Sweet wormwood</name>
    <dbReference type="NCBI Taxonomy" id="35608"/>
    <lineage>
        <taxon>Eukaryota</taxon>
        <taxon>Viridiplantae</taxon>
        <taxon>Streptophyta</taxon>
        <taxon>Embryophyta</taxon>
        <taxon>Tracheophyta</taxon>
        <taxon>Spermatophyta</taxon>
        <taxon>Magnoliopsida</taxon>
        <taxon>eudicotyledons</taxon>
        <taxon>Gunneridae</taxon>
        <taxon>Pentapetalae</taxon>
        <taxon>asterids</taxon>
        <taxon>campanulids</taxon>
        <taxon>Asterales</taxon>
        <taxon>Asteraceae</taxon>
        <taxon>Asteroideae</taxon>
        <taxon>Anthemideae</taxon>
        <taxon>Artemisiinae</taxon>
        <taxon>Artemisia</taxon>
    </lineage>
</organism>
<evidence type="ECO:0000256" key="1">
    <source>
        <dbReference type="SAM" id="MobiDB-lite"/>
    </source>
</evidence>
<proteinExistence type="predicted"/>